<proteinExistence type="predicted"/>
<sequence length="60" mass="6837">MKCRSRLDSSSSMEAQFPHFPQCSLSSLVLNSFMRLGRLLQDAASEHRMNFGSFPPFEIL</sequence>
<feature type="non-terminal residue" evidence="1">
    <location>
        <position position="60"/>
    </location>
</feature>
<dbReference type="AlphaFoldDB" id="A0A8J4WY34"/>
<organism evidence="1 2">
    <name type="scientific">Clarias magur</name>
    <name type="common">Asian catfish</name>
    <name type="synonym">Macropteronotus magur</name>
    <dbReference type="NCBI Taxonomy" id="1594786"/>
    <lineage>
        <taxon>Eukaryota</taxon>
        <taxon>Metazoa</taxon>
        <taxon>Chordata</taxon>
        <taxon>Craniata</taxon>
        <taxon>Vertebrata</taxon>
        <taxon>Euteleostomi</taxon>
        <taxon>Actinopterygii</taxon>
        <taxon>Neopterygii</taxon>
        <taxon>Teleostei</taxon>
        <taxon>Ostariophysi</taxon>
        <taxon>Siluriformes</taxon>
        <taxon>Clariidae</taxon>
        <taxon>Clarias</taxon>
    </lineage>
</organism>
<dbReference type="Proteomes" id="UP000727407">
    <property type="component" value="Unassembled WGS sequence"/>
</dbReference>
<reference evidence="1" key="1">
    <citation type="submission" date="2020-07" db="EMBL/GenBank/DDBJ databases">
        <title>Clarias magur genome sequencing, assembly and annotation.</title>
        <authorList>
            <person name="Kushwaha B."/>
            <person name="Kumar R."/>
            <person name="Das P."/>
            <person name="Joshi C.G."/>
            <person name="Kumar D."/>
            <person name="Nagpure N.S."/>
            <person name="Pandey M."/>
            <person name="Agarwal S."/>
            <person name="Srivastava S."/>
            <person name="Singh M."/>
            <person name="Sahoo L."/>
            <person name="Jayasankar P."/>
            <person name="Meher P.K."/>
            <person name="Koringa P.G."/>
            <person name="Iquebal M.A."/>
            <person name="Das S.P."/>
            <person name="Bit A."/>
            <person name="Patnaik S."/>
            <person name="Patel N."/>
            <person name="Shah T.M."/>
            <person name="Hinsu A."/>
            <person name="Jena J.K."/>
        </authorList>
    </citation>
    <scope>NUCLEOTIDE SEQUENCE</scope>
    <source>
        <strain evidence="1">CIFAMagur01</strain>
        <tissue evidence="1">Testis</tissue>
    </source>
</reference>
<keyword evidence="1" id="KW-0808">Transferase</keyword>
<keyword evidence="2" id="KW-1185">Reference proteome</keyword>
<dbReference type="GO" id="GO:0016301">
    <property type="term" value="F:kinase activity"/>
    <property type="evidence" value="ECO:0007669"/>
    <property type="project" value="UniProtKB-KW"/>
</dbReference>
<dbReference type="EMBL" id="QNUK01000281">
    <property type="protein sequence ID" value="KAF5896324.1"/>
    <property type="molecule type" value="Genomic_DNA"/>
</dbReference>
<evidence type="ECO:0000313" key="1">
    <source>
        <dbReference type="EMBL" id="KAF5896324.1"/>
    </source>
</evidence>
<gene>
    <name evidence="1" type="primary">coaX</name>
    <name evidence="1" type="ORF">DAT39_013958</name>
</gene>
<comment type="caution">
    <text evidence="1">The sequence shown here is derived from an EMBL/GenBank/DDBJ whole genome shotgun (WGS) entry which is preliminary data.</text>
</comment>
<accession>A0A8J4WY34</accession>
<protein>
    <submittedName>
        <fullName evidence="1">Type III pantothenate kinase</fullName>
    </submittedName>
</protein>
<name>A0A8J4WY34_CLAMG</name>
<evidence type="ECO:0000313" key="2">
    <source>
        <dbReference type="Proteomes" id="UP000727407"/>
    </source>
</evidence>
<keyword evidence="1" id="KW-0418">Kinase</keyword>